<dbReference type="OrthoDB" id="4359806at2759"/>
<keyword evidence="3" id="KW-1185">Reference proteome</keyword>
<keyword evidence="1" id="KW-0732">Signal</keyword>
<sequence length="228" mass="25132">MRFQTTLLPLLATVVFAVDNASPVETAAAPEPTPVGQLWAAQWEDADLESSSYTKSCQSASTYKAAIYRLSEMYPALKTWAAELKVFYHKQHYPGSWEGEDVHGEGRALLKMDVEELPFAVREWLKKNPKQRHFSVQDDVVFFAPGAIYPIAPLWVEEPAATDKGSAGECEGVYGNLENYSATPKDGAVLGRVSHQATGKNEVEFKVEAFQVKGGKAGEDSEDDKDEL</sequence>
<dbReference type="AlphaFoldDB" id="A0A2V1EAL7"/>
<accession>A0A2V1EAL7</accession>
<feature type="chain" id="PRO_5016058082" evidence="1">
    <location>
        <begin position="18"/>
        <end position="228"/>
    </location>
</feature>
<reference evidence="2 3" key="1">
    <citation type="journal article" date="2018" name="Sci. Rep.">
        <title>Comparative genomics provides insights into the lifestyle and reveals functional heterogeneity of dark septate endophytic fungi.</title>
        <authorList>
            <person name="Knapp D.G."/>
            <person name="Nemeth J.B."/>
            <person name="Barry K."/>
            <person name="Hainaut M."/>
            <person name="Henrissat B."/>
            <person name="Johnson J."/>
            <person name="Kuo A."/>
            <person name="Lim J.H.P."/>
            <person name="Lipzen A."/>
            <person name="Nolan M."/>
            <person name="Ohm R.A."/>
            <person name="Tamas L."/>
            <person name="Grigoriev I.V."/>
            <person name="Spatafora J.W."/>
            <person name="Nagy L.G."/>
            <person name="Kovacs G.M."/>
        </authorList>
    </citation>
    <scope>NUCLEOTIDE SEQUENCE [LARGE SCALE GENOMIC DNA]</scope>
    <source>
        <strain evidence="2 3">DSE2036</strain>
    </source>
</reference>
<gene>
    <name evidence="2" type="ORF">DM02DRAFT_17073</name>
</gene>
<evidence type="ECO:0000313" key="3">
    <source>
        <dbReference type="Proteomes" id="UP000244855"/>
    </source>
</evidence>
<evidence type="ECO:0000313" key="2">
    <source>
        <dbReference type="EMBL" id="PVI06400.1"/>
    </source>
</evidence>
<evidence type="ECO:0000256" key="1">
    <source>
        <dbReference type="SAM" id="SignalP"/>
    </source>
</evidence>
<protein>
    <submittedName>
        <fullName evidence="2">Uncharacterized protein</fullName>
    </submittedName>
</protein>
<dbReference type="Proteomes" id="UP000244855">
    <property type="component" value="Unassembled WGS sequence"/>
</dbReference>
<proteinExistence type="predicted"/>
<feature type="signal peptide" evidence="1">
    <location>
        <begin position="1"/>
        <end position="17"/>
    </location>
</feature>
<organism evidence="2 3">
    <name type="scientific">Periconia macrospinosa</name>
    <dbReference type="NCBI Taxonomy" id="97972"/>
    <lineage>
        <taxon>Eukaryota</taxon>
        <taxon>Fungi</taxon>
        <taxon>Dikarya</taxon>
        <taxon>Ascomycota</taxon>
        <taxon>Pezizomycotina</taxon>
        <taxon>Dothideomycetes</taxon>
        <taxon>Pleosporomycetidae</taxon>
        <taxon>Pleosporales</taxon>
        <taxon>Massarineae</taxon>
        <taxon>Periconiaceae</taxon>
        <taxon>Periconia</taxon>
    </lineage>
</organism>
<name>A0A2V1EAL7_9PLEO</name>
<dbReference type="EMBL" id="KZ805309">
    <property type="protein sequence ID" value="PVI06400.1"/>
    <property type="molecule type" value="Genomic_DNA"/>
</dbReference>